<organism evidence="10 11">
    <name type="scientific">Nakaseomyces bracarensis</name>
    <dbReference type="NCBI Taxonomy" id="273131"/>
    <lineage>
        <taxon>Eukaryota</taxon>
        <taxon>Fungi</taxon>
        <taxon>Dikarya</taxon>
        <taxon>Ascomycota</taxon>
        <taxon>Saccharomycotina</taxon>
        <taxon>Saccharomycetes</taxon>
        <taxon>Saccharomycetales</taxon>
        <taxon>Saccharomycetaceae</taxon>
        <taxon>Nakaseomyces</taxon>
    </lineage>
</organism>
<accession>A0ABR4NS55</accession>
<evidence type="ECO:0000256" key="5">
    <source>
        <dbReference type="ARBA" id="ARBA00023140"/>
    </source>
</evidence>
<evidence type="ECO:0000313" key="11">
    <source>
        <dbReference type="Proteomes" id="UP001623330"/>
    </source>
</evidence>
<feature type="transmembrane region" description="Helical" evidence="7">
    <location>
        <begin position="88"/>
        <end position="105"/>
    </location>
</feature>
<dbReference type="PANTHER" id="PTHR31679">
    <property type="entry name" value="PEROXISOMAL MEMBRANE PROTEIN PEX30-RELATED"/>
    <property type="match status" value="1"/>
</dbReference>
<comment type="caution">
    <text evidence="10">The sequence shown here is derived from an EMBL/GenBank/DDBJ whole genome shotgun (WGS) entry which is preliminary data.</text>
</comment>
<evidence type="ECO:0000259" key="8">
    <source>
        <dbReference type="SMART" id="SM00693"/>
    </source>
</evidence>
<dbReference type="PANTHER" id="PTHR31679:SF2">
    <property type="entry name" value="PEROXISOMAL MEMBRANE PROTEIN PEX30-RELATED"/>
    <property type="match status" value="1"/>
</dbReference>
<feature type="domain" description="Peroxin/Ferlin" evidence="8">
    <location>
        <begin position="271"/>
        <end position="337"/>
    </location>
</feature>
<evidence type="ECO:0000256" key="7">
    <source>
        <dbReference type="SAM" id="Phobius"/>
    </source>
</evidence>
<evidence type="ECO:0000256" key="6">
    <source>
        <dbReference type="SAM" id="MobiDB-lite"/>
    </source>
</evidence>
<feature type="domain" description="Peroxin/Ferlin" evidence="9">
    <location>
        <begin position="362"/>
        <end position="395"/>
    </location>
</feature>
<dbReference type="InterPro" id="IPR010482">
    <property type="entry name" value="TECPR1-like_DysF"/>
</dbReference>
<proteinExistence type="predicted"/>
<dbReference type="Pfam" id="PF06398">
    <property type="entry name" value="Pex24p"/>
    <property type="match status" value="1"/>
</dbReference>
<dbReference type="InterPro" id="IPR006614">
    <property type="entry name" value="Peroxin/Ferlin"/>
</dbReference>
<reference evidence="10 11" key="1">
    <citation type="submission" date="2024-05" db="EMBL/GenBank/DDBJ databases">
        <title>Long read based assembly of the Candida bracarensis genome reveals expanded adhesin content.</title>
        <authorList>
            <person name="Marcet-Houben M."/>
            <person name="Ksiezopolska E."/>
            <person name="Gabaldon T."/>
        </authorList>
    </citation>
    <scope>NUCLEOTIDE SEQUENCE [LARGE SCALE GENOMIC DNA]</scope>
    <source>
        <strain evidence="10 11">CBM6</strain>
    </source>
</reference>
<keyword evidence="2 7" id="KW-0812">Transmembrane</keyword>
<evidence type="ECO:0000313" key="10">
    <source>
        <dbReference type="EMBL" id="KAL3231094.1"/>
    </source>
</evidence>
<keyword evidence="3 7" id="KW-1133">Transmembrane helix</keyword>
<evidence type="ECO:0000256" key="4">
    <source>
        <dbReference type="ARBA" id="ARBA00023136"/>
    </source>
</evidence>
<feature type="compositionally biased region" description="Polar residues" evidence="6">
    <location>
        <begin position="468"/>
        <end position="478"/>
    </location>
</feature>
<protein>
    <submittedName>
        <fullName evidence="10">Peroxisomal membrane protein PEX31</fullName>
    </submittedName>
</protein>
<keyword evidence="11" id="KW-1185">Reference proteome</keyword>
<feature type="compositionally biased region" description="Basic and acidic residues" evidence="6">
    <location>
        <begin position="482"/>
        <end position="499"/>
    </location>
</feature>
<dbReference type="SMART" id="SM00693">
    <property type="entry name" value="DysFN"/>
    <property type="match status" value="1"/>
</dbReference>
<feature type="region of interest" description="Disordered" evidence="6">
    <location>
        <begin position="461"/>
        <end position="499"/>
    </location>
</feature>
<keyword evidence="5" id="KW-0576">Peroxisome</keyword>
<dbReference type="SMART" id="SM00694">
    <property type="entry name" value="DysFC"/>
    <property type="match status" value="1"/>
</dbReference>
<sequence length="499" mass="57734">MSNSKPLTEEEKERIATNKVIKSVLKKRGKWKANVYNNSEEEEDYTIVSSPLLNSTPPTVSKALVKLYPYLIVTDKFLSVVTWTNDNIYLNFLCIIAYFCFVLYFQFLIKYFGHLLLVGIIWCYSLLDNAVEETMMSCPSLDDIVHIMVRVSTKADIVLSPLTILNSQDIQRLLFTSAFLSPLYILLTQLLLRPRSLLLVSGFYALTYHSKWSKRCRRTLWKFRIVRLFMFYVTGLDMGGINQHYTIFTSVNDQIKKLTGNKKGTNASNEPIRFTYVLYENQRRWIGIGWTASMLSYERSSWTDEFLNTAPPIEEFTLPEGDSGLEWKWIDKEWRLDLTNDGAIQLPSTKMKTSASPSADEGFIYYDNTWKKPTTEDSFSKYTRRRRWIRTAELIGGRINSRSNSVTVVNELKDTKSTGVGKTENLSTPDSISTTMRRKVSFSDVRKIRIINENDEEVEDLTEKENIRNNSVSPSKVNEVSEMDKNREKLLEISNKKND</sequence>
<name>A0ABR4NS55_9SACH</name>
<evidence type="ECO:0000259" key="9">
    <source>
        <dbReference type="SMART" id="SM00694"/>
    </source>
</evidence>
<gene>
    <name evidence="10" type="ORF">RNJ44_00733</name>
</gene>
<evidence type="ECO:0000256" key="2">
    <source>
        <dbReference type="ARBA" id="ARBA00022692"/>
    </source>
</evidence>
<comment type="subcellular location">
    <subcellularLocation>
        <location evidence="1">Peroxisome membrane</location>
        <topology evidence="1">Multi-pass membrane protein</topology>
    </subcellularLocation>
</comment>
<evidence type="ECO:0000256" key="1">
    <source>
        <dbReference type="ARBA" id="ARBA00004585"/>
    </source>
</evidence>
<dbReference type="InterPro" id="IPR052646">
    <property type="entry name" value="Peroxisomal_PEX28-32"/>
</dbReference>
<dbReference type="Proteomes" id="UP001623330">
    <property type="component" value="Unassembled WGS sequence"/>
</dbReference>
<evidence type="ECO:0000256" key="3">
    <source>
        <dbReference type="ARBA" id="ARBA00022989"/>
    </source>
</evidence>
<dbReference type="EMBL" id="JBEVYD010000008">
    <property type="protein sequence ID" value="KAL3231094.1"/>
    <property type="molecule type" value="Genomic_DNA"/>
</dbReference>
<keyword evidence="4 7" id="KW-0472">Membrane</keyword>